<reference evidence="7" key="1">
    <citation type="submission" date="2020-08" db="EMBL/GenBank/DDBJ databases">
        <title>Genome public.</title>
        <authorList>
            <person name="Liu C."/>
            <person name="Sun Q."/>
        </authorList>
    </citation>
    <scope>NUCLEOTIDE SEQUENCE</scope>
    <source>
        <strain evidence="7">BX21</strain>
    </source>
</reference>
<accession>A0A926IE66</accession>
<keyword evidence="8" id="KW-1185">Reference proteome</keyword>
<evidence type="ECO:0000256" key="4">
    <source>
        <dbReference type="ARBA" id="ARBA00022989"/>
    </source>
</evidence>
<sequence>MKLIIIGLLSGIISGMGIGGGSILIPALVLFNNIPQIEAQGINLIVFIPISIIALFIHKKEGNLELKYGKKIIIGGVIGATIGSLIALRTNPDNLRRYFGFFLLLIGIYEFFKKNRPNN</sequence>
<organism evidence="7 8">
    <name type="scientific">Paratissierella segnis</name>
    <dbReference type="NCBI Taxonomy" id="2763679"/>
    <lineage>
        <taxon>Bacteria</taxon>
        <taxon>Bacillati</taxon>
        <taxon>Bacillota</taxon>
        <taxon>Tissierellia</taxon>
        <taxon>Tissierellales</taxon>
        <taxon>Tissierellaceae</taxon>
        <taxon>Paratissierella</taxon>
    </lineage>
</organism>
<evidence type="ECO:0000313" key="7">
    <source>
        <dbReference type="EMBL" id="MBC8587037.1"/>
    </source>
</evidence>
<dbReference type="PANTHER" id="PTHR43701:SF2">
    <property type="entry name" value="MEMBRANE TRANSPORTER PROTEIN YJNA-RELATED"/>
    <property type="match status" value="1"/>
</dbReference>
<comment type="subcellular location">
    <subcellularLocation>
        <location evidence="6">Cell membrane</location>
        <topology evidence="6">Multi-pass membrane protein</topology>
    </subcellularLocation>
    <subcellularLocation>
        <location evidence="1">Membrane</location>
        <topology evidence="1">Multi-pass membrane protein</topology>
    </subcellularLocation>
</comment>
<evidence type="ECO:0000256" key="1">
    <source>
        <dbReference type="ARBA" id="ARBA00004141"/>
    </source>
</evidence>
<dbReference type="InterPro" id="IPR051598">
    <property type="entry name" value="TSUP/Inactive_protease-like"/>
</dbReference>
<evidence type="ECO:0000313" key="8">
    <source>
        <dbReference type="Proteomes" id="UP000601171"/>
    </source>
</evidence>
<keyword evidence="4 6" id="KW-1133">Transmembrane helix</keyword>
<evidence type="ECO:0000256" key="3">
    <source>
        <dbReference type="ARBA" id="ARBA00022692"/>
    </source>
</evidence>
<protein>
    <recommendedName>
        <fullName evidence="6">Probable membrane transporter protein</fullName>
    </recommendedName>
</protein>
<name>A0A926IE66_9FIRM</name>
<dbReference type="RefSeq" id="WP_262428507.1">
    <property type="nucleotide sequence ID" value="NZ_JACRTG010000006.1"/>
</dbReference>
<dbReference type="Proteomes" id="UP000601171">
    <property type="component" value="Unassembled WGS sequence"/>
</dbReference>
<keyword evidence="3 6" id="KW-0812">Transmembrane</keyword>
<evidence type="ECO:0000256" key="2">
    <source>
        <dbReference type="ARBA" id="ARBA00009142"/>
    </source>
</evidence>
<proteinExistence type="inferred from homology"/>
<dbReference type="PANTHER" id="PTHR43701">
    <property type="entry name" value="MEMBRANE TRANSPORTER PROTEIN MJ0441-RELATED"/>
    <property type="match status" value="1"/>
</dbReference>
<dbReference type="Pfam" id="PF01925">
    <property type="entry name" value="TauE"/>
    <property type="match status" value="1"/>
</dbReference>
<evidence type="ECO:0000256" key="6">
    <source>
        <dbReference type="RuleBase" id="RU363041"/>
    </source>
</evidence>
<feature type="transmembrane region" description="Helical" evidence="6">
    <location>
        <begin position="41"/>
        <end position="58"/>
    </location>
</feature>
<comment type="similarity">
    <text evidence="2 6">Belongs to the 4-toluene sulfonate uptake permease (TSUP) (TC 2.A.102) family.</text>
</comment>
<dbReference type="EMBL" id="JACRTG010000006">
    <property type="protein sequence ID" value="MBC8587037.1"/>
    <property type="molecule type" value="Genomic_DNA"/>
</dbReference>
<feature type="transmembrane region" description="Helical" evidence="6">
    <location>
        <begin position="70"/>
        <end position="89"/>
    </location>
</feature>
<dbReference type="GO" id="GO:0005886">
    <property type="term" value="C:plasma membrane"/>
    <property type="evidence" value="ECO:0007669"/>
    <property type="project" value="UniProtKB-SubCell"/>
</dbReference>
<feature type="transmembrane region" description="Helical" evidence="6">
    <location>
        <begin position="95"/>
        <end position="112"/>
    </location>
</feature>
<keyword evidence="6" id="KW-1003">Cell membrane</keyword>
<gene>
    <name evidence="7" type="ORF">H8707_02120</name>
</gene>
<comment type="caution">
    <text evidence="7">The sequence shown here is derived from an EMBL/GenBank/DDBJ whole genome shotgun (WGS) entry which is preliminary data.</text>
</comment>
<keyword evidence="5 6" id="KW-0472">Membrane</keyword>
<dbReference type="InterPro" id="IPR002781">
    <property type="entry name" value="TM_pro_TauE-like"/>
</dbReference>
<dbReference type="AlphaFoldDB" id="A0A926IE66"/>
<evidence type="ECO:0000256" key="5">
    <source>
        <dbReference type="ARBA" id="ARBA00023136"/>
    </source>
</evidence>